<dbReference type="Proteomes" id="UP000270299">
    <property type="component" value="Unassembled WGS sequence"/>
</dbReference>
<protein>
    <submittedName>
        <fullName evidence="2">Uncharacterized protein</fullName>
    </submittedName>
</protein>
<comment type="caution">
    <text evidence="2">The sequence shown here is derived from an EMBL/GenBank/DDBJ whole genome shotgun (WGS) entry which is preliminary data.</text>
</comment>
<keyword evidence="1" id="KW-1133">Transmembrane helix</keyword>
<dbReference type="AlphaFoldDB" id="A0A3L6ZKY1"/>
<accession>A0A3L6ZKY1</accession>
<evidence type="ECO:0000313" key="2">
    <source>
        <dbReference type="EMBL" id="RLP68518.1"/>
    </source>
</evidence>
<dbReference type="RefSeq" id="WP_121673875.1">
    <property type="nucleotide sequence ID" value="NZ_BMXM01000012.1"/>
</dbReference>
<evidence type="ECO:0000313" key="3">
    <source>
        <dbReference type="Proteomes" id="UP000270299"/>
    </source>
</evidence>
<reference evidence="2 3" key="1">
    <citation type="submission" date="2018-10" db="EMBL/GenBank/DDBJ databases">
        <authorList>
            <person name="Li J."/>
        </authorList>
    </citation>
    <scope>NUCLEOTIDE SEQUENCE [LARGE SCALE GENOMIC DNA]</scope>
    <source>
        <strain evidence="2 3">CCTCC AB209002</strain>
    </source>
</reference>
<keyword evidence="1" id="KW-0472">Membrane</keyword>
<sequence>MKRWTFTTCAIGAFVATALALFVLVINAVTGNELLQVLLPVAITALVSGGALSARARILWLKG</sequence>
<organism evidence="2 3">
    <name type="scientific">Mycetocola manganoxydans</name>
    <dbReference type="NCBI Taxonomy" id="699879"/>
    <lineage>
        <taxon>Bacteria</taxon>
        <taxon>Bacillati</taxon>
        <taxon>Actinomycetota</taxon>
        <taxon>Actinomycetes</taxon>
        <taxon>Micrococcales</taxon>
        <taxon>Microbacteriaceae</taxon>
        <taxon>Mycetocola</taxon>
    </lineage>
</organism>
<keyword evidence="1" id="KW-0812">Transmembrane</keyword>
<feature type="transmembrane region" description="Helical" evidence="1">
    <location>
        <begin position="38"/>
        <end position="60"/>
    </location>
</feature>
<proteinExistence type="predicted"/>
<evidence type="ECO:0000256" key="1">
    <source>
        <dbReference type="SAM" id="Phobius"/>
    </source>
</evidence>
<dbReference type="OrthoDB" id="5121353at2"/>
<dbReference type="EMBL" id="RCUV01000020">
    <property type="protein sequence ID" value="RLP68518.1"/>
    <property type="molecule type" value="Genomic_DNA"/>
</dbReference>
<name>A0A3L6ZKY1_9MICO</name>
<gene>
    <name evidence="2" type="ORF">D9V29_13635</name>
</gene>
<keyword evidence="3" id="KW-1185">Reference proteome</keyword>